<protein>
    <submittedName>
        <fullName evidence="1">Uncharacterized protein</fullName>
    </submittedName>
</protein>
<accession>A0A6P2U9P1</accession>
<reference evidence="1 2" key="1">
    <citation type="submission" date="2019-09" db="EMBL/GenBank/DDBJ databases">
        <authorList>
            <person name="Depoorter E."/>
        </authorList>
    </citation>
    <scope>NUCLEOTIDE SEQUENCE [LARGE SCALE GENOMIC DNA]</scope>
    <source>
        <strain evidence="1">R-18112</strain>
    </source>
</reference>
<dbReference type="RefSeq" id="WP_175043153.1">
    <property type="nucleotide sequence ID" value="NZ_CABVQI010000004.1"/>
</dbReference>
<evidence type="ECO:0000313" key="1">
    <source>
        <dbReference type="EMBL" id="VWC65639.1"/>
    </source>
</evidence>
<evidence type="ECO:0000313" key="2">
    <source>
        <dbReference type="Proteomes" id="UP000494274"/>
    </source>
</evidence>
<proteinExistence type="predicted"/>
<dbReference type="Proteomes" id="UP000494274">
    <property type="component" value="Unassembled WGS sequence"/>
</dbReference>
<organism evidence="1 2">
    <name type="scientific">Burkholderia lata (strain ATCC 17760 / DSM 23089 / LMG 22485 / NCIMB 9086 / R18194 / 383)</name>
    <dbReference type="NCBI Taxonomy" id="482957"/>
    <lineage>
        <taxon>Bacteria</taxon>
        <taxon>Pseudomonadati</taxon>
        <taxon>Pseudomonadota</taxon>
        <taxon>Betaproteobacteria</taxon>
        <taxon>Burkholderiales</taxon>
        <taxon>Burkholderiaceae</taxon>
        <taxon>Burkholderia</taxon>
        <taxon>Burkholderia cepacia complex</taxon>
    </lineage>
</organism>
<dbReference type="EMBL" id="CABVQI010000004">
    <property type="protein sequence ID" value="VWC65639.1"/>
    <property type="molecule type" value="Genomic_DNA"/>
</dbReference>
<dbReference type="AlphaFoldDB" id="A0A6P2U9P1"/>
<sequence>MELNYDQIAHEMRVLVEQNLLAEQADAISKPMADVQAATQMVAEVTAGIDLDNPESCASVVPMLHELLQTAHAELNKVEQIKADYVAALSDPRTHHQIISRYKKASGPDWAERHIRPDGCAEIPELENREFSGQTIAEVVRACLPEIESALRQFSLAKVHAFFVAKGLHGKQSSFYQAINAARK</sequence>
<gene>
    <name evidence="1" type="ORF">BLA18112_01522</name>
</gene>
<name>A0A6P2U9P1_BURL3</name>